<dbReference type="EMBL" id="JAAIUW010000013">
    <property type="protein sequence ID" value="KAF7803668.1"/>
    <property type="molecule type" value="Genomic_DNA"/>
</dbReference>
<reference evidence="1" key="1">
    <citation type="submission" date="2020-09" db="EMBL/GenBank/DDBJ databases">
        <title>Genome-Enabled Discovery of Anthraquinone Biosynthesis in Senna tora.</title>
        <authorList>
            <person name="Kang S.-H."/>
            <person name="Pandey R.P."/>
            <person name="Lee C.-M."/>
            <person name="Sim J.-S."/>
            <person name="Jeong J.-T."/>
            <person name="Choi B.-S."/>
            <person name="Jung M."/>
            <person name="Ginzburg D."/>
            <person name="Zhao K."/>
            <person name="Won S.Y."/>
            <person name="Oh T.-J."/>
            <person name="Yu Y."/>
            <person name="Kim N.-H."/>
            <person name="Lee O.R."/>
            <person name="Lee T.-H."/>
            <person name="Bashyal P."/>
            <person name="Kim T.-S."/>
            <person name="Lee W.-H."/>
            <person name="Kawkins C."/>
            <person name="Kim C.-K."/>
            <person name="Kim J.S."/>
            <person name="Ahn B.O."/>
            <person name="Rhee S.Y."/>
            <person name="Sohng J.K."/>
        </authorList>
    </citation>
    <scope>NUCLEOTIDE SEQUENCE</scope>
    <source>
        <tissue evidence="1">Leaf</tissue>
    </source>
</reference>
<proteinExistence type="predicted"/>
<dbReference type="Proteomes" id="UP000634136">
    <property type="component" value="Unassembled WGS sequence"/>
</dbReference>
<comment type="caution">
    <text evidence="1">The sequence shown here is derived from an EMBL/GenBank/DDBJ whole genome shotgun (WGS) entry which is preliminary data.</text>
</comment>
<keyword evidence="2" id="KW-1185">Reference proteome</keyword>
<organism evidence="1 2">
    <name type="scientific">Senna tora</name>
    <dbReference type="NCBI Taxonomy" id="362788"/>
    <lineage>
        <taxon>Eukaryota</taxon>
        <taxon>Viridiplantae</taxon>
        <taxon>Streptophyta</taxon>
        <taxon>Embryophyta</taxon>
        <taxon>Tracheophyta</taxon>
        <taxon>Spermatophyta</taxon>
        <taxon>Magnoliopsida</taxon>
        <taxon>eudicotyledons</taxon>
        <taxon>Gunneridae</taxon>
        <taxon>Pentapetalae</taxon>
        <taxon>rosids</taxon>
        <taxon>fabids</taxon>
        <taxon>Fabales</taxon>
        <taxon>Fabaceae</taxon>
        <taxon>Caesalpinioideae</taxon>
        <taxon>Cassia clade</taxon>
        <taxon>Senna</taxon>
    </lineage>
</organism>
<accession>A0A834SJM6</accession>
<evidence type="ECO:0000313" key="2">
    <source>
        <dbReference type="Proteomes" id="UP000634136"/>
    </source>
</evidence>
<name>A0A834SJM6_9FABA</name>
<gene>
    <name evidence="1" type="ORF">G2W53_042779</name>
</gene>
<sequence length="24" mass="2548">MESVKPDASDCLDACTTGCVQRDC</sequence>
<protein>
    <submittedName>
        <fullName evidence="1">Uncharacterized protein</fullName>
    </submittedName>
</protein>
<dbReference type="AlphaFoldDB" id="A0A834SJM6"/>
<evidence type="ECO:0000313" key="1">
    <source>
        <dbReference type="EMBL" id="KAF7803668.1"/>
    </source>
</evidence>